<sequence length="75" mass="7892">MSPTTSEPCSLNPLLPTISGSKSYTELVEGDALMLVGHLSLPENPYLTGNFTSIATAVPKGDIAKIEFFLGCFSA</sequence>
<keyword evidence="2" id="KW-1185">Reference proteome</keyword>
<dbReference type="EMBL" id="PQIB02000004">
    <property type="protein sequence ID" value="RLN23240.1"/>
    <property type="molecule type" value="Genomic_DNA"/>
</dbReference>
<dbReference type="AlphaFoldDB" id="A0A3L6SMI7"/>
<protein>
    <submittedName>
        <fullName evidence="1">Uncharacterized protein</fullName>
    </submittedName>
</protein>
<evidence type="ECO:0000313" key="1">
    <source>
        <dbReference type="EMBL" id="RLN23240.1"/>
    </source>
</evidence>
<dbReference type="Proteomes" id="UP000275267">
    <property type="component" value="Unassembled WGS sequence"/>
</dbReference>
<organism evidence="1 2">
    <name type="scientific">Panicum miliaceum</name>
    <name type="common">Proso millet</name>
    <name type="synonym">Broomcorn millet</name>
    <dbReference type="NCBI Taxonomy" id="4540"/>
    <lineage>
        <taxon>Eukaryota</taxon>
        <taxon>Viridiplantae</taxon>
        <taxon>Streptophyta</taxon>
        <taxon>Embryophyta</taxon>
        <taxon>Tracheophyta</taxon>
        <taxon>Spermatophyta</taxon>
        <taxon>Magnoliopsida</taxon>
        <taxon>Liliopsida</taxon>
        <taxon>Poales</taxon>
        <taxon>Poaceae</taxon>
        <taxon>PACMAD clade</taxon>
        <taxon>Panicoideae</taxon>
        <taxon>Panicodae</taxon>
        <taxon>Paniceae</taxon>
        <taxon>Panicinae</taxon>
        <taxon>Panicum</taxon>
        <taxon>Panicum sect. Panicum</taxon>
    </lineage>
</organism>
<proteinExistence type="predicted"/>
<accession>A0A3L6SMI7</accession>
<name>A0A3L6SMI7_PANMI</name>
<evidence type="ECO:0000313" key="2">
    <source>
        <dbReference type="Proteomes" id="UP000275267"/>
    </source>
</evidence>
<gene>
    <name evidence="1" type="ORF">C2845_PM07G11750</name>
</gene>
<comment type="caution">
    <text evidence="1">The sequence shown here is derived from an EMBL/GenBank/DDBJ whole genome shotgun (WGS) entry which is preliminary data.</text>
</comment>
<reference evidence="2" key="1">
    <citation type="journal article" date="2019" name="Nat. Commun.">
        <title>The genome of broomcorn millet.</title>
        <authorList>
            <person name="Zou C."/>
            <person name="Miki D."/>
            <person name="Li D."/>
            <person name="Tang Q."/>
            <person name="Xiao L."/>
            <person name="Rajput S."/>
            <person name="Deng P."/>
            <person name="Jia W."/>
            <person name="Huang R."/>
            <person name="Zhang M."/>
            <person name="Sun Y."/>
            <person name="Hu J."/>
            <person name="Fu X."/>
            <person name="Schnable P.S."/>
            <person name="Li F."/>
            <person name="Zhang H."/>
            <person name="Feng B."/>
            <person name="Zhu X."/>
            <person name="Liu R."/>
            <person name="Schnable J.C."/>
            <person name="Zhu J.-K."/>
            <person name="Zhang H."/>
        </authorList>
    </citation>
    <scope>NUCLEOTIDE SEQUENCE [LARGE SCALE GENOMIC DNA]</scope>
</reference>